<dbReference type="InterPro" id="IPR001296">
    <property type="entry name" value="Glyco_trans_1"/>
</dbReference>
<evidence type="ECO:0000313" key="2">
    <source>
        <dbReference type="EMBL" id="NER16241.1"/>
    </source>
</evidence>
<comment type="caution">
    <text evidence="2">The sequence shown here is derived from an EMBL/GenBank/DDBJ whole genome shotgun (WGS) entry which is preliminary data.</text>
</comment>
<dbReference type="RefSeq" id="WP_164029487.1">
    <property type="nucleotide sequence ID" value="NZ_JAABOQ010000001.1"/>
</dbReference>
<dbReference type="Pfam" id="PF00534">
    <property type="entry name" value="Glycos_transf_1"/>
    <property type="match status" value="1"/>
</dbReference>
<gene>
    <name evidence="2" type="ORF">GWK10_03410</name>
</gene>
<dbReference type="GO" id="GO:0016757">
    <property type="term" value="F:glycosyltransferase activity"/>
    <property type="evidence" value="ECO:0007669"/>
    <property type="project" value="InterPro"/>
</dbReference>
<dbReference type="Proteomes" id="UP000474296">
    <property type="component" value="Unassembled WGS sequence"/>
</dbReference>
<evidence type="ECO:0000259" key="1">
    <source>
        <dbReference type="Pfam" id="PF00534"/>
    </source>
</evidence>
<keyword evidence="2" id="KW-0808">Transferase</keyword>
<keyword evidence="3" id="KW-1185">Reference proteome</keyword>
<feature type="domain" description="Glycosyl transferase family 1" evidence="1">
    <location>
        <begin position="183"/>
        <end position="311"/>
    </location>
</feature>
<evidence type="ECO:0000313" key="3">
    <source>
        <dbReference type="Proteomes" id="UP000474296"/>
    </source>
</evidence>
<dbReference type="AlphaFoldDB" id="A0A6M0CEQ6"/>
<reference evidence="2 3" key="1">
    <citation type="submission" date="2020-01" db="EMBL/GenBank/DDBJ databases">
        <title>Spongiivirga citrea KCTC 32990T.</title>
        <authorList>
            <person name="Wang G."/>
        </authorList>
    </citation>
    <scope>NUCLEOTIDE SEQUENCE [LARGE SCALE GENOMIC DNA]</scope>
    <source>
        <strain evidence="2 3">KCTC 32990</strain>
    </source>
</reference>
<accession>A0A6M0CEQ6</accession>
<proteinExistence type="predicted"/>
<organism evidence="2 3">
    <name type="scientific">Spongiivirga citrea</name>
    <dbReference type="NCBI Taxonomy" id="1481457"/>
    <lineage>
        <taxon>Bacteria</taxon>
        <taxon>Pseudomonadati</taxon>
        <taxon>Bacteroidota</taxon>
        <taxon>Flavobacteriia</taxon>
        <taxon>Flavobacteriales</taxon>
        <taxon>Flavobacteriaceae</taxon>
        <taxon>Spongiivirga</taxon>
    </lineage>
</organism>
<dbReference type="SUPFAM" id="SSF53756">
    <property type="entry name" value="UDP-Glycosyltransferase/glycogen phosphorylase"/>
    <property type="match status" value="1"/>
</dbReference>
<sequence length="336" mass="39111">MKKGLFISGHQTTFITQDFELLKKYFKMRQYQMKMPKNPIFLFWELFKSFWYCLFNLGKFDFVFCWFADYHGFWPLFFAKLYGKQSYLVIGGFDADKNPEFNYGAHIKPWRSYFIRKIALLAKKVLPVSQYTAALTQENLGEKVFNKSEVIYNGVAVESIIEVESERAGFITIYKVEDLRRLKIKGADFLVEVAKAFPDEHFMVVGPFGRAAQYLKSFELENLEILPPTNHNELLKLLQTKKHYLQFSYIESFGIALVEGILSGCIPIGYGIETTKEIINTDALVFDKLTIEAFEKTLQNALENGTEYLPKIQEHCKSNYDITIRENQLLELIDVD</sequence>
<dbReference type="EMBL" id="JAABOQ010000001">
    <property type="protein sequence ID" value="NER16241.1"/>
    <property type="molecule type" value="Genomic_DNA"/>
</dbReference>
<name>A0A6M0CEQ6_9FLAO</name>
<dbReference type="Gene3D" id="3.40.50.2000">
    <property type="entry name" value="Glycogen Phosphorylase B"/>
    <property type="match status" value="2"/>
</dbReference>
<protein>
    <submittedName>
        <fullName evidence="2">Glycosyltransferase</fullName>
    </submittedName>
</protein>